<keyword evidence="3" id="KW-1185">Reference proteome</keyword>
<feature type="compositionally biased region" description="Basic residues" evidence="1">
    <location>
        <begin position="39"/>
        <end position="54"/>
    </location>
</feature>
<evidence type="ECO:0000256" key="1">
    <source>
        <dbReference type="SAM" id="MobiDB-lite"/>
    </source>
</evidence>
<proteinExistence type="predicted"/>
<reference evidence="4" key="2">
    <citation type="submission" date="2019-11" db="UniProtKB">
        <authorList>
            <consortium name="WormBaseParasite"/>
        </authorList>
    </citation>
    <scope>IDENTIFICATION</scope>
</reference>
<dbReference type="WBParaSite" id="MCU_004552-RA">
    <property type="protein sequence ID" value="MCU_004552-RA"/>
    <property type="gene ID" value="MCU_004552"/>
</dbReference>
<dbReference type="AlphaFoldDB" id="A0A0R3UJV7"/>
<protein>
    <submittedName>
        <fullName evidence="2 4">Uncharacterized protein</fullName>
    </submittedName>
</protein>
<sequence>MSRHSPPNQQKHRFLRLFRFSNSAAQSSQHGGPLTGGSHHLHEHGFRWLHHHHRGSPEASAANTATSKAPNLLPPQFPGFQQHQTGHFDNSSESSMGNVHQVDTFLASSASSISIGG</sequence>
<feature type="region of interest" description="Disordered" evidence="1">
    <location>
        <begin position="1"/>
        <end position="99"/>
    </location>
</feature>
<feature type="compositionally biased region" description="Polar residues" evidence="1">
    <location>
        <begin position="20"/>
        <end position="30"/>
    </location>
</feature>
<feature type="compositionally biased region" description="Polar residues" evidence="1">
    <location>
        <begin position="79"/>
        <end position="98"/>
    </location>
</feature>
<evidence type="ECO:0000313" key="3">
    <source>
        <dbReference type="Proteomes" id="UP000267029"/>
    </source>
</evidence>
<organism evidence="2 3">
    <name type="scientific">Mesocestoides corti</name>
    <name type="common">Flatworm</name>
    <dbReference type="NCBI Taxonomy" id="53468"/>
    <lineage>
        <taxon>Eukaryota</taxon>
        <taxon>Metazoa</taxon>
        <taxon>Spiralia</taxon>
        <taxon>Lophotrochozoa</taxon>
        <taxon>Platyhelminthes</taxon>
        <taxon>Cestoda</taxon>
        <taxon>Eucestoda</taxon>
        <taxon>Cyclophyllidea</taxon>
        <taxon>Mesocestoididae</taxon>
        <taxon>Mesocestoides</taxon>
    </lineage>
</organism>
<evidence type="ECO:0000313" key="2">
    <source>
        <dbReference type="EMBL" id="VDD81819.1"/>
    </source>
</evidence>
<reference evidence="2 3" key="1">
    <citation type="submission" date="2018-10" db="EMBL/GenBank/DDBJ databases">
        <authorList>
            <consortium name="Pathogen Informatics"/>
        </authorList>
    </citation>
    <scope>NUCLEOTIDE SEQUENCE [LARGE SCALE GENOMIC DNA]</scope>
</reference>
<dbReference type="EMBL" id="UXSR01005414">
    <property type="protein sequence ID" value="VDD81819.1"/>
    <property type="molecule type" value="Genomic_DNA"/>
</dbReference>
<evidence type="ECO:0000313" key="4">
    <source>
        <dbReference type="WBParaSite" id="MCU_004552-RA"/>
    </source>
</evidence>
<accession>A0A0R3UJV7</accession>
<dbReference type="Proteomes" id="UP000267029">
    <property type="component" value="Unassembled WGS sequence"/>
</dbReference>
<name>A0A0R3UJV7_MESCO</name>
<gene>
    <name evidence="2" type="ORF">MCOS_LOCUS7822</name>
</gene>